<dbReference type="STRING" id="679197.HMPREF9336_04209"/>
<feature type="signal peptide" evidence="2">
    <location>
        <begin position="1"/>
        <end position="31"/>
    </location>
</feature>
<proteinExistence type="predicted"/>
<dbReference type="Proteomes" id="UP000004816">
    <property type="component" value="Unassembled WGS sequence"/>
</dbReference>
<feature type="chain" id="PRO_5004618105" evidence="2">
    <location>
        <begin position="32"/>
        <end position="170"/>
    </location>
</feature>
<evidence type="ECO:0000313" key="4">
    <source>
        <dbReference type="Proteomes" id="UP000004816"/>
    </source>
</evidence>
<keyword evidence="2" id="KW-0732">Signal</keyword>
<dbReference type="AlphaFoldDB" id="U1N932"/>
<sequence>MVSWRTAAKAVLVFVTAIAYTPIATPAEALAAPAATSAPAAGLASATADDSDGPEDGAGSDEDDGPPPCLPGNAPSAVTGRCVPDFPEHECPDGGMSVWNRCPRSAPCAGGGASVNGECPGPVQRFCEGGVSFEGSCREDSEDRTDSEDPRLTAHTARSSSVSPLSPVFG</sequence>
<reference evidence="3 4" key="1">
    <citation type="journal article" date="2011" name="Stand. Genomic Sci.">
        <title>High quality draft genome sequence of Segniliparus rugosus CDC 945(T)= (ATCC BAA-974(T)).</title>
        <authorList>
            <person name="Earl A.M."/>
            <person name="Desjardins C.A."/>
            <person name="Fitzgerald M.G."/>
            <person name="Arachchi H.M."/>
            <person name="Zeng Q."/>
            <person name="Mehta T."/>
            <person name="Griggs A."/>
            <person name="Birren B.W."/>
            <person name="Toney N.C."/>
            <person name="Carr J."/>
            <person name="Posey J."/>
            <person name="Butler W.R."/>
        </authorList>
    </citation>
    <scope>NUCLEOTIDE SEQUENCE [LARGE SCALE GENOMIC DNA]</scope>
    <source>
        <strain evidence="4">ATCC BAA-974 / DSM 45345 / CCUG 50838 / CIP 108380 / JCM 13579 / CDC 945</strain>
    </source>
</reference>
<gene>
    <name evidence="3" type="ORF">HMPREF9336_04209</name>
</gene>
<evidence type="ECO:0000256" key="2">
    <source>
        <dbReference type="SAM" id="SignalP"/>
    </source>
</evidence>
<dbReference type="HOGENOM" id="CLU_1593398_0_0_11"/>
<evidence type="ECO:0000313" key="3">
    <source>
        <dbReference type="EMBL" id="ERG69318.1"/>
    </source>
</evidence>
<feature type="region of interest" description="Disordered" evidence="1">
    <location>
        <begin position="42"/>
        <end position="86"/>
    </location>
</feature>
<organism evidence="3 4">
    <name type="scientific">Segniliparus rugosus (strain ATCC BAA-974 / DSM 45345 / CCUG 50838 / CIP 108380 / JCM 13579 / CDC 945)</name>
    <dbReference type="NCBI Taxonomy" id="679197"/>
    <lineage>
        <taxon>Bacteria</taxon>
        <taxon>Bacillati</taxon>
        <taxon>Actinomycetota</taxon>
        <taxon>Actinomycetes</taxon>
        <taxon>Mycobacteriales</taxon>
        <taxon>Segniliparaceae</taxon>
        <taxon>Segniliparus</taxon>
    </lineage>
</organism>
<dbReference type="EMBL" id="ACZI02000002">
    <property type="protein sequence ID" value="ERG69318.1"/>
    <property type="molecule type" value="Genomic_DNA"/>
</dbReference>
<name>U1N932_SEGRC</name>
<keyword evidence="4" id="KW-1185">Reference proteome</keyword>
<accession>U1N932</accession>
<feature type="region of interest" description="Disordered" evidence="1">
    <location>
        <begin position="135"/>
        <end position="170"/>
    </location>
</feature>
<comment type="caution">
    <text evidence="3">The sequence shown here is derived from an EMBL/GenBank/DDBJ whole genome shotgun (WGS) entry which is preliminary data.</text>
</comment>
<feature type="compositionally biased region" description="Acidic residues" evidence="1">
    <location>
        <begin position="49"/>
        <end position="65"/>
    </location>
</feature>
<protein>
    <submittedName>
        <fullName evidence="3">Uncharacterized protein</fullName>
    </submittedName>
</protein>
<evidence type="ECO:0000256" key="1">
    <source>
        <dbReference type="SAM" id="MobiDB-lite"/>
    </source>
</evidence>